<evidence type="ECO:0000256" key="1">
    <source>
        <dbReference type="SAM" id="SignalP"/>
    </source>
</evidence>
<dbReference type="EMBL" id="JBHTOD010000001">
    <property type="protein sequence ID" value="MFD1454187.1"/>
    <property type="molecule type" value="Genomic_DNA"/>
</dbReference>
<comment type="caution">
    <text evidence="2">The sequence shown here is derived from an EMBL/GenBank/DDBJ whole genome shotgun (WGS) entry which is preliminary data.</text>
</comment>
<keyword evidence="1" id="KW-0732">Signal</keyword>
<organism evidence="2 3">
    <name type="scientific">Levilactobacillus lanxiensis</name>
    <dbReference type="NCBI Taxonomy" id="2799568"/>
    <lineage>
        <taxon>Bacteria</taxon>
        <taxon>Bacillati</taxon>
        <taxon>Bacillota</taxon>
        <taxon>Bacilli</taxon>
        <taxon>Lactobacillales</taxon>
        <taxon>Lactobacillaceae</taxon>
        <taxon>Levilactobacillus</taxon>
    </lineage>
</organism>
<dbReference type="Proteomes" id="UP001597189">
    <property type="component" value="Unassembled WGS sequence"/>
</dbReference>
<protein>
    <recommendedName>
        <fullName evidence="4">DUF4430 domain-containing protein</fullName>
    </recommendedName>
</protein>
<proteinExistence type="predicted"/>
<evidence type="ECO:0000313" key="3">
    <source>
        <dbReference type="Proteomes" id="UP001597189"/>
    </source>
</evidence>
<reference evidence="3" key="1">
    <citation type="journal article" date="2019" name="Int. J. Syst. Evol. Microbiol.">
        <title>The Global Catalogue of Microorganisms (GCM) 10K type strain sequencing project: providing services to taxonomists for standard genome sequencing and annotation.</title>
        <authorList>
            <consortium name="The Broad Institute Genomics Platform"/>
            <consortium name="The Broad Institute Genome Sequencing Center for Infectious Disease"/>
            <person name="Wu L."/>
            <person name="Ma J."/>
        </authorList>
    </citation>
    <scope>NUCLEOTIDE SEQUENCE [LARGE SCALE GENOMIC DNA]</scope>
    <source>
        <strain evidence="3">CCM 8979</strain>
    </source>
</reference>
<evidence type="ECO:0000313" key="2">
    <source>
        <dbReference type="EMBL" id="MFD1454187.1"/>
    </source>
</evidence>
<feature type="chain" id="PRO_5046479648" description="DUF4430 domain-containing protein" evidence="1">
    <location>
        <begin position="29"/>
        <end position="151"/>
    </location>
</feature>
<sequence>MKKVRTLLTILLAALTLGATLPTTTASAAKHVTTPKSVRGTWVAKSAHFKLRLKMTKYTLTVTKYKKNGHIDKASSYTAYGNKTVRGLIGLSVSNHKSPKGYWIVGLSQSNDSYMIKKVNHNGKVALRNYYCTFNPKHPSEHKIRYYYRVN</sequence>
<keyword evidence="3" id="KW-1185">Reference proteome</keyword>
<gene>
    <name evidence="2" type="ORF">ACFQ44_00665</name>
</gene>
<accession>A0ABW4D2J3</accession>
<dbReference type="RefSeq" id="WP_203642608.1">
    <property type="nucleotide sequence ID" value="NZ_BOLN01000001.1"/>
</dbReference>
<name>A0ABW4D2J3_9LACO</name>
<feature type="signal peptide" evidence="1">
    <location>
        <begin position="1"/>
        <end position="28"/>
    </location>
</feature>
<evidence type="ECO:0008006" key="4">
    <source>
        <dbReference type="Google" id="ProtNLM"/>
    </source>
</evidence>